<dbReference type="CDD" id="cd03680">
    <property type="entry name" value="MM_CoA_mutase_ICM_like"/>
    <property type="match status" value="1"/>
</dbReference>
<evidence type="ECO:0000259" key="2">
    <source>
        <dbReference type="Pfam" id="PF01642"/>
    </source>
</evidence>
<gene>
    <name evidence="3" type="ORF">ODE01S_11180</name>
</gene>
<evidence type="ECO:0000313" key="4">
    <source>
        <dbReference type="Proteomes" id="UP000321827"/>
    </source>
</evidence>
<evidence type="ECO:0000313" key="3">
    <source>
        <dbReference type="EMBL" id="GEM89684.1"/>
    </source>
</evidence>
<dbReference type="Gene3D" id="3.20.20.240">
    <property type="entry name" value="Methylmalonyl-CoA mutase"/>
    <property type="match status" value="1"/>
</dbReference>
<reference evidence="3 4" key="1">
    <citation type="submission" date="2019-07" db="EMBL/GenBank/DDBJ databases">
        <title>Whole genome shotgun sequence of Oceanithermus desulfurans NBRC 100063.</title>
        <authorList>
            <person name="Hosoyama A."/>
            <person name="Uohara A."/>
            <person name="Ohji S."/>
            <person name="Ichikawa N."/>
        </authorList>
    </citation>
    <scope>NUCLEOTIDE SEQUENCE [LARGE SCALE GENOMIC DNA]</scope>
    <source>
        <strain evidence="3 4">NBRC 100063</strain>
    </source>
</reference>
<dbReference type="GO" id="GO:0031419">
    <property type="term" value="F:cobalamin binding"/>
    <property type="evidence" value="ECO:0007669"/>
    <property type="project" value="InterPro"/>
</dbReference>
<comment type="caution">
    <text evidence="3">The sequence shown here is derived from an EMBL/GenBank/DDBJ whole genome shotgun (WGS) entry which is preliminary data.</text>
</comment>
<dbReference type="GO" id="GO:0004494">
    <property type="term" value="F:methylmalonyl-CoA mutase activity"/>
    <property type="evidence" value="ECO:0007669"/>
    <property type="project" value="InterPro"/>
</dbReference>
<name>A0A511RJ52_9DEIN</name>
<dbReference type="Proteomes" id="UP000321827">
    <property type="component" value="Unassembled WGS sequence"/>
</dbReference>
<dbReference type="PANTHER" id="PTHR48101">
    <property type="entry name" value="METHYLMALONYL-COA MUTASE, MITOCHONDRIAL-RELATED"/>
    <property type="match status" value="1"/>
</dbReference>
<dbReference type="InterPro" id="IPR016176">
    <property type="entry name" value="Cbl-dep_enz_cat"/>
</dbReference>
<proteinExistence type="predicted"/>
<dbReference type="InterPro" id="IPR006099">
    <property type="entry name" value="MeMalonylCoA_mutase_a/b_cat"/>
</dbReference>
<dbReference type="AlphaFoldDB" id="A0A511RJ52"/>
<protein>
    <submittedName>
        <fullName evidence="3">Methylmalonyl-CoA mutase</fullName>
    </submittedName>
</protein>
<sequence>MRPKHAWMRETYEKSTERVPERPVAHRTLSNIAPDPIYTPEDVQGFDYDKKLGYPGEYPYTRGVYGSMYRSKLWTMRMFAGFGTAEQTNERFKKLLAAGQMGLSTAFDLPTLMGYDSDHPLSAGEVGKCGVAVSSLADMEILFDGINLEEVTTSMTINSPANAIWAMYLALAKKKGFDWNKLGGTIQNDILKEFIAQKEFIFPPEPSVKLVIDTFEWGPENVPRWNFISVSGYHIREAGATAVQELAFTLADGFEYVEKALERGMDIDAFAPRISFFFDVHNDFFEEIAKFRAARRIWATQMRERYGAKDPRSWMLRTHAQTAGVSLTAQQPLNNLTRVAIQALAAVLGGTNSLHTDAYDEALALPTEEAATLALRQQQIIAYESGVTHTIDPLAGSYYVEWLTDKIEAEAMRYIEEIRRMGGVIRGIEQGYFLREIGDASYRFQQEVESGERLIVGVNAFQDEKEIEVPIQEIDPEIERIQAERLARVRRERDPERVQAALEGLRQAAVTGRNTMPHFVEAALAYATLGEMMDVLREVYGVYEEPVMV</sequence>
<evidence type="ECO:0000256" key="1">
    <source>
        <dbReference type="ARBA" id="ARBA00023235"/>
    </source>
</evidence>
<dbReference type="InterPro" id="IPR006098">
    <property type="entry name" value="MMCoA_mutase_a_cat"/>
</dbReference>
<dbReference type="OrthoDB" id="9762378at2"/>
<dbReference type="SUPFAM" id="SSF51703">
    <property type="entry name" value="Cobalamin (vitamin B12)-dependent enzymes"/>
    <property type="match status" value="1"/>
</dbReference>
<organism evidence="3 4">
    <name type="scientific">Oceanithermus desulfurans NBRC 100063</name>
    <dbReference type="NCBI Taxonomy" id="1227550"/>
    <lineage>
        <taxon>Bacteria</taxon>
        <taxon>Thermotogati</taxon>
        <taxon>Deinococcota</taxon>
        <taxon>Deinococci</taxon>
        <taxon>Thermales</taxon>
        <taxon>Thermaceae</taxon>
        <taxon>Oceanithermus</taxon>
    </lineage>
</organism>
<accession>A0A511RJ52</accession>
<dbReference type="PANTHER" id="PTHR48101:SF1">
    <property type="entry name" value="METHYLMALONYL-COA MUTASE, LARGE SUBUNIT"/>
    <property type="match status" value="1"/>
</dbReference>
<keyword evidence="1" id="KW-0413">Isomerase</keyword>
<dbReference type="NCBIfam" id="TIGR00641">
    <property type="entry name" value="acid_CoA_mut_N"/>
    <property type="match status" value="1"/>
</dbReference>
<dbReference type="Pfam" id="PF01642">
    <property type="entry name" value="MM_CoA_mutase"/>
    <property type="match status" value="1"/>
</dbReference>
<feature type="domain" description="Methylmalonyl-CoA mutase alpha/beta chain catalytic" evidence="2">
    <location>
        <begin position="28"/>
        <end position="541"/>
    </location>
</feature>
<dbReference type="RefSeq" id="WP_147146723.1">
    <property type="nucleotide sequence ID" value="NZ_BJXN01000006.1"/>
</dbReference>
<dbReference type="EMBL" id="BJXN01000006">
    <property type="protein sequence ID" value="GEM89684.1"/>
    <property type="molecule type" value="Genomic_DNA"/>
</dbReference>